<dbReference type="PATRIC" id="fig|146537.3.peg.7548"/>
<gene>
    <name evidence="5" type="ORF">SAZU_7177</name>
</gene>
<dbReference type="AlphaFoldDB" id="A0A0K8PWN8"/>
<evidence type="ECO:0000256" key="1">
    <source>
        <dbReference type="ARBA" id="ARBA00006534"/>
    </source>
</evidence>
<dbReference type="Proteomes" id="UP000053859">
    <property type="component" value="Unassembled WGS sequence"/>
</dbReference>
<name>A0A0K8PWN8_STRAJ</name>
<accession>A0A0K8PWN8</accession>
<keyword evidence="4" id="KW-0720">Serine protease</keyword>
<keyword evidence="6" id="KW-1185">Reference proteome</keyword>
<dbReference type="GO" id="GO:0008236">
    <property type="term" value="F:serine-type peptidase activity"/>
    <property type="evidence" value="ECO:0007669"/>
    <property type="project" value="UniProtKB-KW"/>
</dbReference>
<keyword evidence="3" id="KW-0378">Hydrolase</keyword>
<proteinExistence type="inferred from homology"/>
<protein>
    <submittedName>
        <fullName evidence="5">Peptidase S51 dipeptidase E</fullName>
    </submittedName>
</protein>
<dbReference type="GO" id="GO:0006508">
    <property type="term" value="P:proteolysis"/>
    <property type="evidence" value="ECO:0007669"/>
    <property type="project" value="UniProtKB-KW"/>
</dbReference>
<dbReference type="SUPFAM" id="SSF52317">
    <property type="entry name" value="Class I glutamine amidotransferase-like"/>
    <property type="match status" value="1"/>
</dbReference>
<evidence type="ECO:0000313" key="5">
    <source>
        <dbReference type="EMBL" id="GAP52302.1"/>
    </source>
</evidence>
<dbReference type="InterPro" id="IPR029062">
    <property type="entry name" value="Class_I_gatase-like"/>
</dbReference>
<organism evidence="5 6">
    <name type="scientific">Streptomyces azureus</name>
    <dbReference type="NCBI Taxonomy" id="146537"/>
    <lineage>
        <taxon>Bacteria</taxon>
        <taxon>Bacillati</taxon>
        <taxon>Actinomycetota</taxon>
        <taxon>Actinomycetes</taxon>
        <taxon>Kitasatosporales</taxon>
        <taxon>Streptomycetaceae</taxon>
        <taxon>Streptomyces</taxon>
    </lineage>
</organism>
<dbReference type="Gene3D" id="3.40.50.880">
    <property type="match status" value="1"/>
</dbReference>
<dbReference type="CDD" id="cd03146">
    <property type="entry name" value="GAT1_Peptidase_E"/>
    <property type="match status" value="1"/>
</dbReference>
<evidence type="ECO:0000256" key="3">
    <source>
        <dbReference type="ARBA" id="ARBA00022801"/>
    </source>
</evidence>
<comment type="similarity">
    <text evidence="1">Belongs to the peptidase S51 family.</text>
</comment>
<evidence type="ECO:0000256" key="4">
    <source>
        <dbReference type="ARBA" id="ARBA00022825"/>
    </source>
</evidence>
<sequence>MFARVSAPVQEGTAMAVEPPQRLALLGGGFSTDDDGLLDDWVLARSRTSRPKVCFAPTASGDAPAYIEQFRTAFRSRPACEPSVLHLFRRELDGDALRSFLLAQDVVYVGGGNTANLLAVWRTHGVDRLLREACDHGTLLCGISAGANCWAEGSHTDSFGPLTCLPDGLGLLPGSVCPHYDSEPGRRPSYRAAVAAGQLPSGWAVEDGAAVLFTDGVPTEAVTRARGAGVYRVEPGGGGGVSERALPCRLLGASS</sequence>
<reference evidence="5" key="1">
    <citation type="journal article" date="2015" name="Genome Announc.">
        <title>Draft Genome Sequence of Thiostrepton-Producing Streptomyces azureus ATCC 14921.</title>
        <authorList>
            <person name="Sakihara K."/>
            <person name="Maeda J."/>
            <person name="Tashiro K."/>
            <person name="Fujino Y."/>
            <person name="Kuhara S."/>
            <person name="Ohshima T."/>
            <person name="Ogata S."/>
            <person name="Doi K."/>
        </authorList>
    </citation>
    <scope>NUCLEOTIDE SEQUENCE [LARGE SCALE GENOMIC DNA]</scope>
    <source>
        <strain evidence="5">ATCC14921</strain>
    </source>
</reference>
<evidence type="ECO:0000313" key="6">
    <source>
        <dbReference type="Proteomes" id="UP000053859"/>
    </source>
</evidence>
<dbReference type="PANTHER" id="PTHR20842:SF0">
    <property type="entry name" value="ALPHA-ASPARTYL DIPEPTIDASE"/>
    <property type="match status" value="1"/>
</dbReference>
<evidence type="ECO:0000256" key="2">
    <source>
        <dbReference type="ARBA" id="ARBA00022670"/>
    </source>
</evidence>
<dbReference type="EMBL" id="DF968417">
    <property type="protein sequence ID" value="GAP52302.1"/>
    <property type="molecule type" value="Genomic_DNA"/>
</dbReference>
<keyword evidence="2" id="KW-0645">Protease</keyword>
<dbReference type="Pfam" id="PF03575">
    <property type="entry name" value="Peptidase_S51"/>
    <property type="match status" value="1"/>
</dbReference>
<dbReference type="InterPro" id="IPR005320">
    <property type="entry name" value="Peptidase_S51"/>
</dbReference>
<dbReference type="PANTHER" id="PTHR20842">
    <property type="entry name" value="PROTEASE S51 ALPHA-ASPARTYL DIPEPTIDASE"/>
    <property type="match status" value="1"/>
</dbReference>